<keyword evidence="2" id="KW-0732">Signal</keyword>
<gene>
    <name evidence="3" type="ORF">PCAMFM013_S008g000187</name>
</gene>
<reference evidence="3 4" key="1">
    <citation type="journal article" date="2014" name="Nat. Commun.">
        <title>Multiple recent horizontal transfers of a large genomic region in cheese making fungi.</title>
        <authorList>
            <person name="Cheeseman K."/>
            <person name="Ropars J."/>
            <person name="Renault P."/>
            <person name="Dupont J."/>
            <person name="Gouzy J."/>
            <person name="Branca A."/>
            <person name="Abraham A.L."/>
            <person name="Ceppi M."/>
            <person name="Conseiller E."/>
            <person name="Debuchy R."/>
            <person name="Malagnac F."/>
            <person name="Goarin A."/>
            <person name="Silar P."/>
            <person name="Lacoste S."/>
            <person name="Sallet E."/>
            <person name="Bensimon A."/>
            <person name="Giraud T."/>
            <person name="Brygoo Y."/>
        </authorList>
    </citation>
    <scope>NUCLEOTIDE SEQUENCE [LARGE SCALE GENOMIC DNA]</scope>
    <source>
        <strain evidence="4">FM 013</strain>
    </source>
</reference>
<protein>
    <submittedName>
        <fullName evidence="3">Str. FM013</fullName>
    </submittedName>
</protein>
<proteinExistence type="predicted"/>
<feature type="compositionally biased region" description="Low complexity" evidence="1">
    <location>
        <begin position="141"/>
        <end position="171"/>
    </location>
</feature>
<dbReference type="AlphaFoldDB" id="A0A0G4P8V9"/>
<dbReference type="STRING" id="1429867.A0A0G4P8V9"/>
<evidence type="ECO:0000313" key="3">
    <source>
        <dbReference type="EMBL" id="CRL22758.1"/>
    </source>
</evidence>
<evidence type="ECO:0000256" key="1">
    <source>
        <dbReference type="SAM" id="MobiDB-lite"/>
    </source>
</evidence>
<keyword evidence="4" id="KW-1185">Reference proteome</keyword>
<name>A0A0G4P8V9_PENC3</name>
<feature type="chain" id="PRO_5005195342" evidence="2">
    <location>
        <begin position="26"/>
        <end position="200"/>
    </location>
</feature>
<dbReference type="Proteomes" id="UP000053732">
    <property type="component" value="Unassembled WGS sequence"/>
</dbReference>
<sequence>MAAWTRFKLLLAMVTTLVAMVAASAECHDIETVFLQDPHTGEQYQFGQVNILPRALFGRAVHASELITVTVTHTTCGHEEPTTTVTTDVPCTTELSTTPLTMESTTPVPAQVTTPVTGVSQSTVPTTSSIPVPVTSQISVSSTPEVSSQSTAPVSSQTPVPVTTTQTPVSSIPEVTTQRATEAMGLERSCRLPLEAFMPL</sequence>
<feature type="region of interest" description="Disordered" evidence="1">
    <location>
        <begin position="141"/>
        <end position="173"/>
    </location>
</feature>
<accession>A0A0G4P8V9</accession>
<feature type="signal peptide" evidence="2">
    <location>
        <begin position="1"/>
        <end position="25"/>
    </location>
</feature>
<evidence type="ECO:0000313" key="4">
    <source>
        <dbReference type="Proteomes" id="UP000053732"/>
    </source>
</evidence>
<evidence type="ECO:0000256" key="2">
    <source>
        <dbReference type="SAM" id="SignalP"/>
    </source>
</evidence>
<organism evidence="3 4">
    <name type="scientific">Penicillium camemberti (strain FM 013)</name>
    <dbReference type="NCBI Taxonomy" id="1429867"/>
    <lineage>
        <taxon>Eukaryota</taxon>
        <taxon>Fungi</taxon>
        <taxon>Dikarya</taxon>
        <taxon>Ascomycota</taxon>
        <taxon>Pezizomycotina</taxon>
        <taxon>Eurotiomycetes</taxon>
        <taxon>Eurotiomycetidae</taxon>
        <taxon>Eurotiales</taxon>
        <taxon>Aspergillaceae</taxon>
        <taxon>Penicillium</taxon>
    </lineage>
</organism>
<dbReference type="EMBL" id="HG793141">
    <property type="protein sequence ID" value="CRL22758.1"/>
    <property type="molecule type" value="Genomic_DNA"/>
</dbReference>